<protein>
    <submittedName>
        <fullName evidence="2">Uncharacterized protein</fullName>
    </submittedName>
</protein>
<organism evidence="2 3">
    <name type="scientific">Pseudoalteromonas obscura</name>
    <dbReference type="NCBI Taxonomy" id="3048491"/>
    <lineage>
        <taxon>Bacteria</taxon>
        <taxon>Pseudomonadati</taxon>
        <taxon>Pseudomonadota</taxon>
        <taxon>Gammaproteobacteria</taxon>
        <taxon>Alteromonadales</taxon>
        <taxon>Pseudoalteromonadaceae</taxon>
        <taxon>Pseudoalteromonas</taxon>
    </lineage>
</organism>
<reference evidence="2 3" key="1">
    <citation type="submission" date="2023-05" db="EMBL/GenBank/DDBJ databases">
        <title>Pseudoalteromonas ardens sp. nov., Pseudoalteromonas obscura sp. nov., and Pseudoalteromonas umbrosa sp. nov., isolated from the coral Montipora capitata.</title>
        <authorList>
            <person name="Thomas E.M."/>
            <person name="Smith E.M."/>
            <person name="Papke E."/>
            <person name="Shlafstein M.D."/>
            <person name="Oline D.K."/>
            <person name="Videau P."/>
            <person name="Saw J.H."/>
            <person name="Strangman W.K."/>
            <person name="Ushijima B."/>
        </authorList>
    </citation>
    <scope>NUCLEOTIDE SEQUENCE [LARGE SCALE GENOMIC DNA]</scope>
    <source>
        <strain evidence="2 3">P94</strain>
    </source>
</reference>
<accession>A0ABT7EE94</accession>
<proteinExistence type="predicted"/>
<evidence type="ECO:0000313" key="2">
    <source>
        <dbReference type="EMBL" id="MDK2593592.1"/>
    </source>
</evidence>
<keyword evidence="3" id="KW-1185">Reference proteome</keyword>
<keyword evidence="1" id="KW-0472">Membrane</keyword>
<dbReference type="EMBL" id="JASJUT010000001">
    <property type="protein sequence ID" value="MDK2593592.1"/>
    <property type="molecule type" value="Genomic_DNA"/>
</dbReference>
<keyword evidence="1" id="KW-0812">Transmembrane</keyword>
<dbReference type="Proteomes" id="UP001231915">
    <property type="component" value="Unassembled WGS sequence"/>
</dbReference>
<feature type="transmembrane region" description="Helical" evidence="1">
    <location>
        <begin position="7"/>
        <end position="28"/>
    </location>
</feature>
<feature type="transmembrane region" description="Helical" evidence="1">
    <location>
        <begin position="101"/>
        <end position="128"/>
    </location>
</feature>
<dbReference type="RefSeq" id="WP_284136023.1">
    <property type="nucleotide sequence ID" value="NZ_JASJUT010000001.1"/>
</dbReference>
<gene>
    <name evidence="2" type="ORF">QNM18_00750</name>
</gene>
<comment type="caution">
    <text evidence="2">The sequence shown here is derived from an EMBL/GenBank/DDBJ whole genome shotgun (WGS) entry which is preliminary data.</text>
</comment>
<evidence type="ECO:0000313" key="3">
    <source>
        <dbReference type="Proteomes" id="UP001231915"/>
    </source>
</evidence>
<sequence>MTSAERIGIPIVLLSGLWGVFEVILKAFELLNKSRDLFLKITPETQATFGKLTPKLIFWNDWLPLWVATVAFLGLFALVMIKIPNFVSPDTPIIQKNVKSICYTASTLPAFGCLGFFIGGISDIVALYS</sequence>
<keyword evidence="1" id="KW-1133">Transmembrane helix</keyword>
<evidence type="ECO:0000256" key="1">
    <source>
        <dbReference type="SAM" id="Phobius"/>
    </source>
</evidence>
<name>A0ABT7EE94_9GAMM</name>
<feature type="transmembrane region" description="Helical" evidence="1">
    <location>
        <begin position="62"/>
        <end position="81"/>
    </location>
</feature>